<reference evidence="3" key="1">
    <citation type="submission" date="2018-03" db="EMBL/GenBank/DDBJ databases">
        <title>Cross-interface Injection: A General Nanoliter Liquid Handling Method Applied to Single Cells Genome Amplification Automated Nanoliter Liquid Handling Applied to Single Cell Multiple Displacement Amplification.</title>
        <authorList>
            <person name="Yun J."/>
            <person name="Xu P."/>
            <person name="Xu J."/>
            <person name="Dai X."/>
            <person name="Wang Y."/>
            <person name="Zheng X."/>
            <person name="Cao C."/>
            <person name="Yi Q."/>
            <person name="Zhu Y."/>
            <person name="Wang L."/>
            <person name="Dong Z."/>
            <person name="Huang Y."/>
            <person name="Huang L."/>
            <person name="Du W."/>
        </authorList>
    </citation>
    <scope>NUCLEOTIDE SEQUENCE [LARGE SCALE GENOMIC DNA]</scope>
    <source>
        <strain evidence="3">Z-D3-2</strain>
    </source>
</reference>
<evidence type="ECO:0000313" key="3">
    <source>
        <dbReference type="EMBL" id="PTB86178.1"/>
    </source>
</evidence>
<evidence type="ECO:0000256" key="1">
    <source>
        <dbReference type="ARBA" id="ARBA00022801"/>
    </source>
</evidence>
<sequence>MVPESGYQHRADLIYGDHPRLKLDIYQPVNSTVTTKPATVIFFYGGGWETGDKADYKFVAEALTSQGVIVVIPDYRVYPEVVFPQFIEDAAQSVGWTKQHIAEFGGDPEKLFIAGHSAGAHIAAMLSVNPLYLQQVDMQPQQLQGMIGLAGPYDFLPLKSDTLKQIFGDESSQWQSQPVNFVTNDHPPMLLLVGTDDRTVLPRNSYRLADKLKQHGNSVELVEFDGYGHVAMVAKLAKPLRGQGALLAPITTFIEKHQD</sequence>
<dbReference type="Gene3D" id="3.40.50.1820">
    <property type="entry name" value="alpha/beta hydrolase"/>
    <property type="match status" value="1"/>
</dbReference>
<keyword evidence="1 3" id="KW-0378">Hydrolase</keyword>
<feature type="domain" description="BD-FAE-like" evidence="2">
    <location>
        <begin position="23"/>
        <end position="212"/>
    </location>
</feature>
<dbReference type="GO" id="GO:0016787">
    <property type="term" value="F:hydrolase activity"/>
    <property type="evidence" value="ECO:0007669"/>
    <property type="project" value="UniProtKB-KW"/>
</dbReference>
<dbReference type="EMBL" id="PYVN01000033">
    <property type="protein sequence ID" value="PTB86178.1"/>
    <property type="molecule type" value="Genomic_DNA"/>
</dbReference>
<dbReference type="SUPFAM" id="SSF53474">
    <property type="entry name" value="alpha/beta-Hydrolases"/>
    <property type="match status" value="1"/>
</dbReference>
<gene>
    <name evidence="3" type="ORF">C9940_03490</name>
</gene>
<comment type="caution">
    <text evidence="3">The sequence shown here is derived from an EMBL/GenBank/DDBJ whole genome shotgun (WGS) entry which is preliminary data.</text>
</comment>
<evidence type="ECO:0000259" key="2">
    <source>
        <dbReference type="Pfam" id="PF20434"/>
    </source>
</evidence>
<dbReference type="PROSITE" id="PS00122">
    <property type="entry name" value="CARBOXYLESTERASE_B_1"/>
    <property type="match status" value="1"/>
</dbReference>
<dbReference type="AlphaFoldDB" id="A0A2T4CXC5"/>
<dbReference type="PANTHER" id="PTHR48081:SF9">
    <property type="entry name" value="CARBOXYLESTERASE"/>
    <property type="match status" value="1"/>
</dbReference>
<organism evidence="3">
    <name type="scientific">Pseudidiomarina aestuarii</name>
    <dbReference type="NCBI Taxonomy" id="624146"/>
    <lineage>
        <taxon>Bacteria</taxon>
        <taxon>Pseudomonadati</taxon>
        <taxon>Pseudomonadota</taxon>
        <taxon>Gammaproteobacteria</taxon>
        <taxon>Alteromonadales</taxon>
        <taxon>Idiomarinaceae</taxon>
        <taxon>Pseudidiomarina</taxon>
    </lineage>
</organism>
<dbReference type="InterPro" id="IPR029058">
    <property type="entry name" value="AB_hydrolase_fold"/>
</dbReference>
<dbReference type="InterPro" id="IPR019826">
    <property type="entry name" value="Carboxylesterase_B_AS"/>
</dbReference>
<dbReference type="InterPro" id="IPR049492">
    <property type="entry name" value="BD-FAE-like_dom"/>
</dbReference>
<protein>
    <submittedName>
        <fullName evidence="3">Alpha/beta hydrolase</fullName>
    </submittedName>
</protein>
<proteinExistence type="predicted"/>
<dbReference type="InterPro" id="IPR050300">
    <property type="entry name" value="GDXG_lipolytic_enzyme"/>
</dbReference>
<dbReference type="Pfam" id="PF20434">
    <property type="entry name" value="BD-FAE"/>
    <property type="match status" value="1"/>
</dbReference>
<dbReference type="PANTHER" id="PTHR48081">
    <property type="entry name" value="AB HYDROLASE SUPERFAMILY PROTEIN C4A8.06C"/>
    <property type="match status" value="1"/>
</dbReference>
<name>A0A2T4CXC5_9GAMM</name>
<accession>A0A2T4CXC5</accession>